<keyword evidence="4" id="KW-1185">Reference proteome</keyword>
<dbReference type="Proteomes" id="UP000325563">
    <property type="component" value="Chromosome"/>
</dbReference>
<evidence type="ECO:0000313" key="3">
    <source>
        <dbReference type="EMBL" id="QEV45245.1"/>
    </source>
</evidence>
<feature type="domain" description="Treble clef zinc finger" evidence="2">
    <location>
        <begin position="79"/>
        <end position="137"/>
    </location>
</feature>
<feature type="compositionally biased region" description="Basic residues" evidence="1">
    <location>
        <begin position="593"/>
        <end position="602"/>
    </location>
</feature>
<dbReference type="InterPro" id="IPR025487">
    <property type="entry name" value="DUF4379"/>
</dbReference>
<proteinExistence type="predicted"/>
<gene>
    <name evidence="3" type="ORF">CP980_09340</name>
</gene>
<feature type="region of interest" description="Disordered" evidence="1">
    <location>
        <begin position="507"/>
        <end position="528"/>
    </location>
</feature>
<evidence type="ECO:0000256" key="1">
    <source>
        <dbReference type="SAM" id="MobiDB-lite"/>
    </source>
</evidence>
<feature type="compositionally biased region" description="Basic residues" evidence="1">
    <location>
        <begin position="511"/>
        <end position="524"/>
    </location>
</feature>
<sequence length="602" mass="67058">MPWRRPGGPASSNALGMAAWPGDGRPQATGWGGAQGRVEDSGRMLPASRCQWCLARSGSVTTEGGDPDPAEVRTRLEREFVANRSNPGVRLADMNWSDHDQCRWRCSNEGCGHEWTTRLVFRSRRRRPTGCPACSRRRNRAPGPGESLTELNPDLAKQFRRNLTRPDRGPETLRTQSHDLCEWECRQGHKWEATVSNRTNGRGCRRCSGHGRSLFEYKVAMLVQAASGIGVEVDHRLRLPGRSEDAFDLFLKELDLLIDLDPAWTHSGQDSLARDTAKTQATLSAGRRLERIRERGLPSLPISRIAHYEAGPGVDPADWAEAVGYVVRRRGHPWKDLDPVEVIEALSEAGRLWQEDLAKPKVSALDAAPHLEREFVENRTNPGRGLDQMPPGCNDLCAWRCLAPGCGNKWEVPLHVRALAGRGCRKCGWKRTGAANSRPGPGESLAEVNPTLAAELIEVIDHPRWTPNDLLPNSNKVCLWRCREPECGSEYRCQPSQRTSQGRGCRECARRRSTAGRTRPKPGKSLHDEFPEIAAELIEVIDHPGWTASDLRPSSAKPCRWQCSHQSCPGAWEATPDQRTRRGGTGMRCPLCHPRRKPRGSS</sequence>
<accession>A0A5J6J418</accession>
<feature type="domain" description="Treble clef zinc finger" evidence="2">
    <location>
        <begin position="463"/>
        <end position="511"/>
    </location>
</feature>
<reference evidence="3 4" key="1">
    <citation type="submission" date="2017-09" db="EMBL/GenBank/DDBJ databases">
        <authorList>
            <person name="Lee N."/>
            <person name="Cho B.-K."/>
        </authorList>
    </citation>
    <scope>NUCLEOTIDE SEQUENCE [LARGE SCALE GENOMIC DNA]</scope>
    <source>
        <strain evidence="3 4">ATCC 27476</strain>
    </source>
</reference>
<dbReference type="Pfam" id="PF14311">
    <property type="entry name" value="DUF4379"/>
    <property type="match status" value="5"/>
</dbReference>
<feature type="region of interest" description="Disordered" evidence="1">
    <location>
        <begin position="132"/>
        <end position="151"/>
    </location>
</feature>
<dbReference type="PANTHER" id="PTHR37317:SF1">
    <property type="entry name" value="ZINC-RIBBON DOMAIN-CONTAINING PROTEIN-RELATED"/>
    <property type="match status" value="1"/>
</dbReference>
<dbReference type="PANTHER" id="PTHR37317">
    <property type="entry name" value="BLR8090 PROTEIN"/>
    <property type="match status" value="1"/>
</dbReference>
<protein>
    <recommendedName>
        <fullName evidence="2">Treble clef zinc finger domain-containing protein</fullName>
    </recommendedName>
</protein>
<feature type="domain" description="Treble clef zinc finger" evidence="2">
    <location>
        <begin position="545"/>
        <end position="594"/>
    </location>
</feature>
<dbReference type="AlphaFoldDB" id="A0A5J6J418"/>
<name>A0A5J6J418_STRVI</name>
<evidence type="ECO:0000259" key="2">
    <source>
        <dbReference type="Pfam" id="PF14311"/>
    </source>
</evidence>
<dbReference type="KEGG" id="svn:CP980_09340"/>
<evidence type="ECO:0000313" key="4">
    <source>
        <dbReference type="Proteomes" id="UP000325563"/>
    </source>
</evidence>
<dbReference type="EMBL" id="CP023692">
    <property type="protein sequence ID" value="QEV45245.1"/>
    <property type="molecule type" value="Genomic_DNA"/>
</dbReference>
<feature type="region of interest" description="Disordered" evidence="1">
    <location>
        <begin position="1"/>
        <end position="40"/>
    </location>
</feature>
<feature type="domain" description="Treble clef zinc finger" evidence="2">
    <location>
        <begin position="155"/>
        <end position="210"/>
    </location>
</feature>
<feature type="domain" description="Treble clef zinc finger" evidence="2">
    <location>
        <begin position="373"/>
        <end position="427"/>
    </location>
</feature>
<feature type="region of interest" description="Disordered" evidence="1">
    <location>
        <begin position="574"/>
        <end position="602"/>
    </location>
</feature>
<organism evidence="3 4">
    <name type="scientific">Streptomyces vinaceus</name>
    <dbReference type="NCBI Taxonomy" id="1960"/>
    <lineage>
        <taxon>Bacteria</taxon>
        <taxon>Bacillati</taxon>
        <taxon>Actinomycetota</taxon>
        <taxon>Actinomycetes</taxon>
        <taxon>Kitasatosporales</taxon>
        <taxon>Streptomycetaceae</taxon>
        <taxon>Streptomyces</taxon>
    </lineage>
</organism>